<name>A0A564RXJ2_BIFLI</name>
<protein>
    <submittedName>
        <fullName evidence="1">Uncharacterized protein</fullName>
    </submittedName>
</protein>
<accession>A0A564RXJ2</accession>
<dbReference type="EMBL" id="CABHML010000015">
    <property type="protein sequence ID" value="VUW82282.1"/>
    <property type="molecule type" value="Genomic_DNA"/>
</dbReference>
<sequence length="60" mass="6526">MSTSMTIAAMSIRIELTGIGPNASNNDADKDDEVWIPNEPTITMPVASSILSRVFKDFII</sequence>
<reference evidence="1 2" key="1">
    <citation type="submission" date="2019-07" db="EMBL/GenBank/DDBJ databases">
        <authorList>
            <person name="Chang H.-W."/>
            <person name="Raman A."/>
            <person name="Venkatesh S."/>
            <person name="Gehrig J."/>
        </authorList>
    </citation>
    <scope>NUCLEOTIDE SEQUENCE [LARGE SCALE GENOMIC DNA]</scope>
    <source>
        <strain evidence="1">B.longum_ssp_infantis_4</strain>
    </source>
</reference>
<evidence type="ECO:0000313" key="2">
    <source>
        <dbReference type="Proteomes" id="UP000319252"/>
    </source>
</evidence>
<organism evidence="1 2">
    <name type="scientific">Bifidobacterium longum subsp. infantis</name>
    <dbReference type="NCBI Taxonomy" id="1682"/>
    <lineage>
        <taxon>Bacteria</taxon>
        <taxon>Bacillati</taxon>
        <taxon>Actinomycetota</taxon>
        <taxon>Actinomycetes</taxon>
        <taxon>Bifidobacteriales</taxon>
        <taxon>Bifidobacteriaceae</taxon>
        <taxon>Bifidobacterium</taxon>
    </lineage>
</organism>
<proteinExistence type="predicted"/>
<gene>
    <name evidence="1" type="ORF">BLONGUMMC1_00545</name>
</gene>
<dbReference type="AlphaFoldDB" id="A0A564RXJ2"/>
<dbReference type="Proteomes" id="UP000319252">
    <property type="component" value="Unassembled WGS sequence"/>
</dbReference>
<evidence type="ECO:0000313" key="1">
    <source>
        <dbReference type="EMBL" id="VUW82282.1"/>
    </source>
</evidence>